<evidence type="ECO:0000259" key="1">
    <source>
        <dbReference type="Pfam" id="PF18075"/>
    </source>
</evidence>
<proteinExistence type="predicted"/>
<accession>A0ABW4SVT8</accession>
<evidence type="ECO:0000313" key="3">
    <source>
        <dbReference type="Proteomes" id="UP001597368"/>
    </source>
</evidence>
<comment type="caution">
    <text evidence="2">The sequence shown here is derived from an EMBL/GenBank/DDBJ whole genome shotgun (WGS) entry which is preliminary data.</text>
</comment>
<reference evidence="3" key="1">
    <citation type="journal article" date="2019" name="Int. J. Syst. Evol. Microbiol.">
        <title>The Global Catalogue of Microorganisms (GCM) 10K type strain sequencing project: providing services to taxonomists for standard genome sequencing and annotation.</title>
        <authorList>
            <consortium name="The Broad Institute Genomics Platform"/>
            <consortium name="The Broad Institute Genome Sequencing Center for Infectious Disease"/>
            <person name="Wu L."/>
            <person name="Ma J."/>
        </authorList>
    </citation>
    <scope>NUCLEOTIDE SEQUENCE [LARGE SCALE GENOMIC DNA]</scope>
    <source>
        <strain evidence="3">ICMP 6774ER</strain>
    </source>
</reference>
<name>A0ABW4SVT8_9ACTN</name>
<sequence length="177" mass="18953">MRFLAIAVTLAGIVGAVALWPAERQEQPVVLATGVSSAALDDGVSDMSVYLCKPKSPFPVCKGAAPVDRAAVQRTLQAMPQVLEIRYESQEEAFANFQRTQRQDSTLAQVVAVDDMPESFRLRLRPGTDGDAVVEAAAEIEGVSAVVARGCHSPRSSWFGRVVSALFGSDEEICRAS</sequence>
<dbReference type="Gene3D" id="3.30.70.3040">
    <property type="match status" value="1"/>
</dbReference>
<organism evidence="2 3">
    <name type="scientific">Nonomuraea mangrovi</name>
    <dbReference type="NCBI Taxonomy" id="2316207"/>
    <lineage>
        <taxon>Bacteria</taxon>
        <taxon>Bacillati</taxon>
        <taxon>Actinomycetota</taxon>
        <taxon>Actinomycetes</taxon>
        <taxon>Streptosporangiales</taxon>
        <taxon>Streptosporangiaceae</taxon>
        <taxon>Nonomuraea</taxon>
    </lineage>
</organism>
<dbReference type="EMBL" id="JBHUFV010000022">
    <property type="protein sequence ID" value="MFD1932980.1"/>
    <property type="molecule type" value="Genomic_DNA"/>
</dbReference>
<dbReference type="InterPro" id="IPR040690">
    <property type="entry name" value="FtsX_ECD"/>
</dbReference>
<feature type="domain" description="FtsX extracellular" evidence="1">
    <location>
        <begin position="47"/>
        <end position="146"/>
    </location>
</feature>
<dbReference type="RefSeq" id="WP_379573018.1">
    <property type="nucleotide sequence ID" value="NZ_JBHUFV010000022.1"/>
</dbReference>
<protein>
    <submittedName>
        <fullName evidence="2">Permease-like cell division protein FtsX</fullName>
    </submittedName>
</protein>
<dbReference type="Pfam" id="PF18075">
    <property type="entry name" value="FtsX_ECD"/>
    <property type="match status" value="1"/>
</dbReference>
<dbReference type="Proteomes" id="UP001597368">
    <property type="component" value="Unassembled WGS sequence"/>
</dbReference>
<evidence type="ECO:0000313" key="2">
    <source>
        <dbReference type="EMBL" id="MFD1932980.1"/>
    </source>
</evidence>
<gene>
    <name evidence="2" type="ORF">ACFSKW_16005</name>
</gene>
<keyword evidence="3" id="KW-1185">Reference proteome</keyword>